<dbReference type="PIRSF" id="PIRSF036949">
    <property type="entry name" value="RPA32"/>
    <property type="match status" value="1"/>
</dbReference>
<dbReference type="FunFam" id="2.40.50.140:FF:000184">
    <property type="entry name" value="replication protein A 32 kDa subunit A-like"/>
    <property type="match status" value="1"/>
</dbReference>
<proteinExistence type="inferred from homology"/>
<dbReference type="Gene3D" id="1.10.10.10">
    <property type="entry name" value="Winged helix-like DNA-binding domain superfamily/Winged helix DNA-binding domain"/>
    <property type="match status" value="1"/>
</dbReference>
<dbReference type="GO" id="GO:0006289">
    <property type="term" value="P:nucleotide-excision repair"/>
    <property type="evidence" value="ECO:0007669"/>
    <property type="project" value="TreeGrafter"/>
</dbReference>
<dbReference type="Pfam" id="PF08784">
    <property type="entry name" value="RPA_C"/>
    <property type="match status" value="1"/>
</dbReference>
<dbReference type="EMBL" id="CAKLBY020000227">
    <property type="protein sequence ID" value="CAK7937362.1"/>
    <property type="molecule type" value="Genomic_DNA"/>
</dbReference>
<dbReference type="PANTHER" id="PTHR13989:SF16">
    <property type="entry name" value="REPLICATION PROTEIN A2"/>
    <property type="match status" value="1"/>
</dbReference>
<dbReference type="GO" id="GO:0006260">
    <property type="term" value="P:DNA replication"/>
    <property type="evidence" value="ECO:0007669"/>
    <property type="project" value="UniProtKB-KW"/>
</dbReference>
<dbReference type="CDD" id="cd04478">
    <property type="entry name" value="RPA2_DBD_D"/>
    <property type="match status" value="1"/>
</dbReference>
<feature type="region of interest" description="Disordered" evidence="8">
    <location>
        <begin position="18"/>
        <end position="45"/>
    </location>
</feature>
<evidence type="ECO:0000256" key="6">
    <source>
        <dbReference type="ARBA" id="ARBA00023204"/>
    </source>
</evidence>
<keyword evidence="3" id="KW-0235">DNA replication</keyword>
<feature type="compositionally biased region" description="Polar residues" evidence="8">
    <location>
        <begin position="27"/>
        <end position="45"/>
    </location>
</feature>
<evidence type="ECO:0000256" key="4">
    <source>
        <dbReference type="ARBA" id="ARBA00022763"/>
    </source>
</evidence>
<keyword evidence="6" id="KW-0234">DNA repair</keyword>
<dbReference type="InterPro" id="IPR036390">
    <property type="entry name" value="WH_DNA-bd_sf"/>
</dbReference>
<dbReference type="GO" id="GO:0035861">
    <property type="term" value="C:site of double-strand break"/>
    <property type="evidence" value="ECO:0007669"/>
    <property type="project" value="TreeGrafter"/>
</dbReference>
<feature type="domain" description="OB" evidence="9">
    <location>
        <begin position="83"/>
        <end position="158"/>
    </location>
</feature>
<dbReference type="SUPFAM" id="SSF50249">
    <property type="entry name" value="Nucleic acid-binding proteins"/>
    <property type="match status" value="1"/>
</dbReference>
<accession>A0AAV1UTI7</accession>
<dbReference type="InterPro" id="IPR004365">
    <property type="entry name" value="NA-bd_OB_tRNA"/>
</dbReference>
<dbReference type="Gene3D" id="2.40.50.140">
    <property type="entry name" value="Nucleic acid-binding proteins"/>
    <property type="match status" value="1"/>
</dbReference>
<organism evidence="11 12">
    <name type="scientific">Peronospora matthiolae</name>
    <dbReference type="NCBI Taxonomy" id="2874970"/>
    <lineage>
        <taxon>Eukaryota</taxon>
        <taxon>Sar</taxon>
        <taxon>Stramenopiles</taxon>
        <taxon>Oomycota</taxon>
        <taxon>Peronosporomycetes</taxon>
        <taxon>Peronosporales</taxon>
        <taxon>Peronosporaceae</taxon>
        <taxon>Peronospora</taxon>
    </lineage>
</organism>
<evidence type="ECO:0000256" key="5">
    <source>
        <dbReference type="ARBA" id="ARBA00023125"/>
    </source>
</evidence>
<evidence type="ECO:0000259" key="10">
    <source>
        <dbReference type="Pfam" id="PF08784"/>
    </source>
</evidence>
<comment type="similarity">
    <text evidence="2">Belongs to the replication factor A protein 2 family.</text>
</comment>
<evidence type="ECO:0000313" key="12">
    <source>
        <dbReference type="Proteomes" id="UP001162060"/>
    </source>
</evidence>
<dbReference type="InterPro" id="IPR036388">
    <property type="entry name" value="WH-like_DNA-bd_sf"/>
</dbReference>
<dbReference type="InterPro" id="IPR012340">
    <property type="entry name" value="NA-bd_OB-fold"/>
</dbReference>
<dbReference type="AlphaFoldDB" id="A0AAV1UTI7"/>
<sequence>MNYGGGYEAYGNDDYSATTSGGGGGFMSSQQPTGNSQSTTPTKRSNALQSIVPVTINQLQKLSSAAAPDDDALTLDGHEISSVRLVGLLTNLTPHSTSLRFQLDDGSGSFDCQYFLAALDDAEASDGELNRLREGSYVQVVGKLRTFQGKTSLSCFNVAPLDDMNELTHHLLEVIYVHCYNTKGGAAAGHSEAGKLDVSMTSFQTPTKAAEDEWGKQTSHGAAIGGYGGDNGMAESDFSPDQTAILDVLSTCTSDHGLKIDLIFNSLRGRMTEPQLQSALNYLISEGHVYSTIDENHFKRTA</sequence>
<dbReference type="InterPro" id="IPR014646">
    <property type="entry name" value="Rfa2/RPA32"/>
</dbReference>
<gene>
    <name evidence="11" type="ORF">PM001_LOCUS22512</name>
</gene>
<dbReference type="PANTHER" id="PTHR13989">
    <property type="entry name" value="REPLICATION PROTEIN A-RELATED"/>
    <property type="match status" value="1"/>
</dbReference>
<dbReference type="InterPro" id="IPR040260">
    <property type="entry name" value="RFA2-like"/>
</dbReference>
<dbReference type="GO" id="GO:0005662">
    <property type="term" value="C:DNA replication factor A complex"/>
    <property type="evidence" value="ECO:0007669"/>
    <property type="project" value="TreeGrafter"/>
</dbReference>
<dbReference type="Proteomes" id="UP001162060">
    <property type="component" value="Unassembled WGS sequence"/>
</dbReference>
<evidence type="ECO:0000256" key="2">
    <source>
        <dbReference type="ARBA" id="ARBA00007815"/>
    </source>
</evidence>
<dbReference type="GO" id="GO:0000781">
    <property type="term" value="C:chromosome, telomeric region"/>
    <property type="evidence" value="ECO:0007669"/>
    <property type="project" value="TreeGrafter"/>
</dbReference>
<dbReference type="GO" id="GO:0000724">
    <property type="term" value="P:double-strand break repair via homologous recombination"/>
    <property type="evidence" value="ECO:0007669"/>
    <property type="project" value="TreeGrafter"/>
</dbReference>
<evidence type="ECO:0000313" key="11">
    <source>
        <dbReference type="EMBL" id="CAK7937362.1"/>
    </source>
</evidence>
<evidence type="ECO:0000259" key="9">
    <source>
        <dbReference type="Pfam" id="PF01336"/>
    </source>
</evidence>
<evidence type="ECO:0000256" key="3">
    <source>
        <dbReference type="ARBA" id="ARBA00022705"/>
    </source>
</evidence>
<dbReference type="SUPFAM" id="SSF46785">
    <property type="entry name" value="Winged helix' DNA-binding domain"/>
    <property type="match status" value="1"/>
</dbReference>
<evidence type="ECO:0008006" key="13">
    <source>
        <dbReference type="Google" id="ProtNLM"/>
    </source>
</evidence>
<keyword evidence="7" id="KW-0539">Nucleus</keyword>
<dbReference type="Pfam" id="PF01336">
    <property type="entry name" value="tRNA_anti-codon"/>
    <property type="match status" value="1"/>
</dbReference>
<feature type="domain" description="Replication protein A C-terminal" evidence="10">
    <location>
        <begin position="213"/>
        <end position="296"/>
    </location>
</feature>
<reference evidence="11" key="1">
    <citation type="submission" date="2024-01" db="EMBL/GenBank/DDBJ databases">
        <authorList>
            <person name="Webb A."/>
        </authorList>
    </citation>
    <scope>NUCLEOTIDE SEQUENCE</scope>
    <source>
        <strain evidence="11">Pm1</strain>
    </source>
</reference>
<dbReference type="FunFam" id="1.10.10.10:FF:000168">
    <property type="entry name" value="Replication protein A 32 kDa subunit"/>
    <property type="match status" value="1"/>
</dbReference>
<dbReference type="InterPro" id="IPR014892">
    <property type="entry name" value="RPA_C"/>
</dbReference>
<evidence type="ECO:0000256" key="1">
    <source>
        <dbReference type="ARBA" id="ARBA00004123"/>
    </source>
</evidence>
<evidence type="ECO:0000256" key="8">
    <source>
        <dbReference type="SAM" id="MobiDB-lite"/>
    </source>
</evidence>
<comment type="subcellular location">
    <subcellularLocation>
        <location evidence="1">Nucleus</location>
    </subcellularLocation>
</comment>
<comment type="caution">
    <text evidence="11">The sequence shown here is derived from an EMBL/GenBank/DDBJ whole genome shotgun (WGS) entry which is preliminary data.</text>
</comment>
<keyword evidence="4" id="KW-0227">DNA damage</keyword>
<name>A0AAV1UTI7_9STRA</name>
<keyword evidence="5" id="KW-0238">DNA-binding</keyword>
<evidence type="ECO:0000256" key="7">
    <source>
        <dbReference type="ARBA" id="ARBA00023242"/>
    </source>
</evidence>
<protein>
    <recommendedName>
        <fullName evidence="13">Replication protein A 32 kDa subunit</fullName>
    </recommendedName>
</protein>
<dbReference type="GO" id="GO:0003697">
    <property type="term" value="F:single-stranded DNA binding"/>
    <property type="evidence" value="ECO:0007669"/>
    <property type="project" value="TreeGrafter"/>
</dbReference>